<dbReference type="PANTHER" id="PTHR42180">
    <property type="entry name" value="HOMOLOGY DOMAIN-CONTAINING PROTEIN,PUTATIVE-RELATED"/>
    <property type="match status" value="1"/>
</dbReference>
<feature type="region of interest" description="Disordered" evidence="2">
    <location>
        <begin position="1451"/>
        <end position="1620"/>
    </location>
</feature>
<dbReference type="SUPFAM" id="SSF47576">
    <property type="entry name" value="Calponin-homology domain, CH-domain"/>
    <property type="match status" value="1"/>
</dbReference>
<feature type="coiled-coil region" evidence="1">
    <location>
        <begin position="828"/>
        <end position="862"/>
    </location>
</feature>
<feature type="region of interest" description="Disordered" evidence="2">
    <location>
        <begin position="178"/>
        <end position="228"/>
    </location>
</feature>
<feature type="compositionally biased region" description="Polar residues" evidence="2">
    <location>
        <begin position="1590"/>
        <end position="1604"/>
    </location>
</feature>
<feature type="compositionally biased region" description="Basic and acidic residues" evidence="2">
    <location>
        <begin position="721"/>
        <end position="735"/>
    </location>
</feature>
<reference evidence="3 4" key="1">
    <citation type="journal article" date="2009" name="Science">
        <title>Green evolution and dynamic adaptations revealed by genomes of the marine picoeukaryotes Micromonas.</title>
        <authorList>
            <person name="Worden A.Z."/>
            <person name="Lee J.H."/>
            <person name="Mock T."/>
            <person name="Rouze P."/>
            <person name="Simmons M.P."/>
            <person name="Aerts A.L."/>
            <person name="Allen A.E."/>
            <person name="Cuvelier M.L."/>
            <person name="Derelle E."/>
            <person name="Everett M.V."/>
            <person name="Foulon E."/>
            <person name="Grimwood J."/>
            <person name="Gundlach H."/>
            <person name="Henrissat B."/>
            <person name="Napoli C."/>
            <person name="McDonald S.M."/>
            <person name="Parker M.S."/>
            <person name="Rombauts S."/>
            <person name="Salamov A."/>
            <person name="Von Dassow P."/>
            <person name="Badger J.H."/>
            <person name="Coutinho P.M."/>
            <person name="Demir E."/>
            <person name="Dubchak I."/>
            <person name="Gentemann C."/>
            <person name="Eikrem W."/>
            <person name="Gready J.E."/>
            <person name="John U."/>
            <person name="Lanier W."/>
            <person name="Lindquist E.A."/>
            <person name="Lucas S."/>
            <person name="Mayer K.F."/>
            <person name="Moreau H."/>
            <person name="Not F."/>
            <person name="Otillar R."/>
            <person name="Panaud O."/>
            <person name="Pangilinan J."/>
            <person name="Paulsen I."/>
            <person name="Piegu B."/>
            <person name="Poliakov A."/>
            <person name="Robbens S."/>
            <person name="Schmutz J."/>
            <person name="Toulza E."/>
            <person name="Wyss T."/>
            <person name="Zelensky A."/>
            <person name="Zhou K."/>
            <person name="Armbrust E.V."/>
            <person name="Bhattacharya D."/>
            <person name="Goodenough U.W."/>
            <person name="Van de Peer Y."/>
            <person name="Grigoriev I.V."/>
        </authorList>
    </citation>
    <scope>NUCLEOTIDE SEQUENCE [LARGE SCALE GENOMIC DNA]</scope>
    <source>
        <strain evidence="4">RCC299 / NOUM17</strain>
    </source>
</reference>
<proteinExistence type="predicted"/>
<feature type="region of interest" description="Disordered" evidence="2">
    <location>
        <begin position="249"/>
        <end position="493"/>
    </location>
</feature>
<feature type="compositionally biased region" description="Low complexity" evidence="2">
    <location>
        <begin position="180"/>
        <end position="202"/>
    </location>
</feature>
<feature type="region of interest" description="Disordered" evidence="2">
    <location>
        <begin position="721"/>
        <end position="797"/>
    </location>
</feature>
<feature type="compositionally biased region" description="Low complexity" evidence="2">
    <location>
        <begin position="774"/>
        <end position="787"/>
    </location>
</feature>
<evidence type="ECO:0000313" key="4">
    <source>
        <dbReference type="Proteomes" id="UP000002009"/>
    </source>
</evidence>
<protein>
    <recommendedName>
        <fullName evidence="5">Calponin-homology (CH) domain-containing protein</fullName>
    </recommendedName>
</protein>
<feature type="compositionally biased region" description="Polar residues" evidence="2">
    <location>
        <begin position="741"/>
        <end position="751"/>
    </location>
</feature>
<dbReference type="InParanoid" id="C1E2S6"/>
<dbReference type="STRING" id="296587.C1E2S6"/>
<dbReference type="RefSeq" id="XP_002501137.1">
    <property type="nucleotide sequence ID" value="XM_002501091.1"/>
</dbReference>
<dbReference type="OMA" id="KLRTHNE"/>
<gene>
    <name evidence="3" type="ORF">MICPUN_57351</name>
</gene>
<feature type="region of interest" description="Disordered" evidence="2">
    <location>
        <begin position="1724"/>
        <end position="1816"/>
    </location>
</feature>
<dbReference type="InterPro" id="IPR036872">
    <property type="entry name" value="CH_dom_sf"/>
</dbReference>
<organism evidence="3 4">
    <name type="scientific">Micromonas commoda (strain RCC299 / NOUM17 / CCMP2709)</name>
    <name type="common">Picoplanktonic green alga</name>
    <dbReference type="NCBI Taxonomy" id="296587"/>
    <lineage>
        <taxon>Eukaryota</taxon>
        <taxon>Viridiplantae</taxon>
        <taxon>Chlorophyta</taxon>
        <taxon>Mamiellophyceae</taxon>
        <taxon>Mamiellales</taxon>
        <taxon>Mamiellaceae</taxon>
        <taxon>Micromonas</taxon>
    </lineage>
</organism>
<feature type="compositionally biased region" description="Basic and acidic residues" evidence="2">
    <location>
        <begin position="203"/>
        <end position="223"/>
    </location>
</feature>
<feature type="compositionally biased region" description="Gly residues" evidence="2">
    <location>
        <begin position="1403"/>
        <end position="1418"/>
    </location>
</feature>
<feature type="compositionally biased region" description="Pro residues" evidence="2">
    <location>
        <begin position="760"/>
        <end position="773"/>
    </location>
</feature>
<dbReference type="eggNOG" id="ENOG502S2QM">
    <property type="taxonomic scope" value="Eukaryota"/>
</dbReference>
<dbReference type="GeneID" id="8241900"/>
<keyword evidence="1" id="KW-0175">Coiled coil</keyword>
<evidence type="ECO:0000256" key="2">
    <source>
        <dbReference type="SAM" id="MobiDB-lite"/>
    </source>
</evidence>
<feature type="compositionally biased region" description="Polar residues" evidence="2">
    <location>
        <begin position="1788"/>
        <end position="1809"/>
    </location>
</feature>
<feature type="coiled-coil region" evidence="1">
    <location>
        <begin position="507"/>
        <end position="541"/>
    </location>
</feature>
<dbReference type="PANTHER" id="PTHR42180:SF4">
    <property type="entry name" value="CALPONIN-HOMOLOGY (CH) DOMAIN-CONTAINING PROTEIN"/>
    <property type="match status" value="1"/>
</dbReference>
<evidence type="ECO:0008006" key="5">
    <source>
        <dbReference type="Google" id="ProtNLM"/>
    </source>
</evidence>
<feature type="region of interest" description="Disordered" evidence="2">
    <location>
        <begin position="1300"/>
        <end position="1360"/>
    </location>
</feature>
<feature type="region of interest" description="Disordered" evidence="2">
    <location>
        <begin position="667"/>
        <end position="692"/>
    </location>
</feature>
<keyword evidence="4" id="KW-1185">Reference proteome</keyword>
<dbReference type="OrthoDB" id="2021149at2759"/>
<feature type="compositionally biased region" description="Low complexity" evidence="2">
    <location>
        <begin position="1607"/>
        <end position="1619"/>
    </location>
</feature>
<feature type="compositionally biased region" description="Low complexity" evidence="2">
    <location>
        <begin position="1300"/>
        <end position="1311"/>
    </location>
</feature>
<evidence type="ECO:0000256" key="1">
    <source>
        <dbReference type="SAM" id="Coils"/>
    </source>
</evidence>
<dbReference type="Proteomes" id="UP000002009">
    <property type="component" value="Chromosome 3"/>
</dbReference>
<feature type="compositionally biased region" description="Low complexity" evidence="2">
    <location>
        <begin position="1494"/>
        <end position="1514"/>
    </location>
</feature>
<feature type="compositionally biased region" description="Basic and acidic residues" evidence="2">
    <location>
        <begin position="1749"/>
        <end position="1764"/>
    </location>
</feature>
<feature type="compositionally biased region" description="Polar residues" evidence="2">
    <location>
        <begin position="1456"/>
        <end position="1465"/>
    </location>
</feature>
<feature type="region of interest" description="Disordered" evidence="2">
    <location>
        <begin position="1384"/>
        <end position="1430"/>
    </location>
</feature>
<feature type="compositionally biased region" description="Polar residues" evidence="2">
    <location>
        <begin position="456"/>
        <end position="467"/>
    </location>
</feature>
<feature type="compositionally biased region" description="Acidic residues" evidence="2">
    <location>
        <begin position="1516"/>
        <end position="1528"/>
    </location>
</feature>
<name>C1E2S6_MICCC</name>
<evidence type="ECO:0000313" key="3">
    <source>
        <dbReference type="EMBL" id="ACO62395.1"/>
    </source>
</evidence>
<dbReference type="EMBL" id="CP001324">
    <property type="protein sequence ID" value="ACO62395.1"/>
    <property type="molecule type" value="Genomic_DNA"/>
</dbReference>
<feature type="coiled-coil region" evidence="1">
    <location>
        <begin position="640"/>
        <end position="667"/>
    </location>
</feature>
<sequence>MEDTPFALCCHWNRAPSVGELTFGPRLRDTQPMVASTPQPPSGGMVGKKELLQWASQASGRIVTKFDELKDGDVLLRCMKETWPAAYDRCRRKGQPRSVSGNFELMGNMFEHLELPKSVLDTRGIQHASFKSCYNFLVMAFFLKNLATHSDFSVDFTHPVDSKLAAFLQAPESVASLHKGGALAPPGGSAPKTSRGASSSARSTRDTTPRERSSSARRDRDDALESASAAALRAEAALANEEANRRALLAATSTSPRRRRAGASGPGGIDTAGAQLPSAPAWNQAGNDENAAPPVELSRERSALQQARDARRKQARAAANTNTAGAGEGLEASSGSVRRVDSLLGRGGNRTRDPKSSSSSRRRPRIDGSSSEYGTSDGDMAPGGPQTETNRRGGGLTRGAVAEILSRPSPTPTQPAPNERQPRTTPHAPDDDDARASTPRSPPLSPFRSVVAAGSNPASPQTLQTKTDNSERKGTSKVSGRLSAPPAPLLVPGPDASGRLWANADAADRGETQLAEARFELEQLRRLLDASKRERDLLERRFDVELDAREARFTASTRAAADDARARIAARELQLAAERNADQRAYLHELRLVAEEVAAARVADDAVIDDASGANPRDDPRELQEARVRARLDAVRGREVRALEARVQSLETERAGLAEALRAATEAASVDDPASGSLSDKEQLNDVAEKSPAAASAIRRERAKCAELAQRVRVLEATLEGERAGREREREEFKARASLGTHASGTFSFSNPGGLESDRPPPSGSSSKPPPFASPRAVAAPSPVKAPTRTGSSLDDRFDRFEFSDGIAPPNSESDIASGDTYRRILAEQRGERKIVRLEAELAKLRTHNEALRRQMRAVQAASFEDVAVIPPSDPAEADATRRAEEEAHRLGADGAAADAAALLKAIDALRVAASRSSSNDANDGGTDIVAGALAAAADAEAATWRRAAAAAVQQRKIARLRGETRAWRAALEDERTASRDAGRAWRKIKSDLETARDEAIESYRRERATGGVRASLAEEAAELAREEARAARRDAADAFAARDAATGASAGALREARDEAAKLRLRESHWVGLIGCHRESSRVSRELAELATLHGGEAARLAVDAAAGPGAELARRRAAAEAEAESHVEAIKAIADMIEVREAARGTSNAIEFGRAVDRAEAAEASLNATRDRLHVKSEEAAALALKAKRHELRAAEESAERERAQRRAESVAAELARLSDETSLNQRRASEEMARAREELARLREALDDRDAALGAGAELVERDPELARTVSEGKAALDAAVEGLAASAMKARAAVAKTATTTPTPGRRGFFGFGGSRVESSPAARAPKEGEGENTPSPAEALGETDPANPPASVTRGTIASPGAVAAAVAAATQALVSPKGESPANLATLDTSPIIPAGPYGGSSVGGGGGGEGGESPYDFLIAGGSAPRTNPLDDLAAAASAFKRGGVDESFGSSAPTQSTSKRRVGTTADGDDDDTRHKMSGGSPVQWLGSLLSPSAARRAAAIPLSEANTDADDTDAEEGAPNDEPREVATAAASPSPGLFGRFLRRSPSPGKTRMDISPGALENPRVSRIRAESGDEGGGMSRGTSSENLSVMTGPTDSPPSESAASSLPGADEFLHKADKRLEIKVEKSWFGLGSSPSPVRIKVRTGGTSDESSDDARDRDVDESSPTSKMTGVTRPLRTPGGSASKKWPSPASVVKSASRAENRAAAEFIAAAEEAARRSASTTPGKGGRGGSAVQSPAQRREERKRRAEAEAAARRSPYSDATGGSLTTGGGLPTGSDFFNQATQEKSWMQGLGSPSPSSKRRDAP</sequence>
<feature type="region of interest" description="Disordered" evidence="2">
    <location>
        <begin position="1638"/>
        <end position="1712"/>
    </location>
</feature>
<dbReference type="KEGG" id="mis:MICPUN_57351"/>
<feature type="compositionally biased region" description="Basic and acidic residues" evidence="2">
    <location>
        <begin position="679"/>
        <end position="689"/>
    </location>
</feature>
<accession>C1E2S6</accession>
<feature type="coiled-coil region" evidence="1">
    <location>
        <begin position="1184"/>
        <end position="1255"/>
    </location>
</feature>